<comment type="caution">
    <text evidence="1">The sequence shown here is derived from an EMBL/GenBank/DDBJ whole genome shotgun (WGS) entry which is preliminary data.</text>
</comment>
<organism evidence="1 2">
    <name type="scientific">Asanoa siamensis</name>
    <dbReference type="NCBI Taxonomy" id="926357"/>
    <lineage>
        <taxon>Bacteria</taxon>
        <taxon>Bacillati</taxon>
        <taxon>Actinomycetota</taxon>
        <taxon>Actinomycetes</taxon>
        <taxon>Micromonosporales</taxon>
        <taxon>Micromonosporaceae</taxon>
        <taxon>Asanoa</taxon>
    </lineage>
</organism>
<protein>
    <submittedName>
        <fullName evidence="1">Uncharacterized protein</fullName>
    </submittedName>
</protein>
<gene>
    <name evidence="1" type="ORF">Asi02nite_28160</name>
</gene>
<name>A0ABQ4CQK5_9ACTN</name>
<sequence length="107" mass="11323">MRSVADLTVDALEQAGGADLPIADENLTWHEMLTRIAAAVGRPRPVRRLPAAAVHAALRTGGALQSLRGKESGANPSHLAPLMLADEFVEPTTGRSVDDAIRATFSR</sequence>
<dbReference type="Proteomes" id="UP000604117">
    <property type="component" value="Unassembled WGS sequence"/>
</dbReference>
<accession>A0ABQ4CQK5</accession>
<evidence type="ECO:0000313" key="1">
    <source>
        <dbReference type="EMBL" id="GIF73298.1"/>
    </source>
</evidence>
<dbReference type="EMBL" id="BONE01000019">
    <property type="protein sequence ID" value="GIF73298.1"/>
    <property type="molecule type" value="Genomic_DNA"/>
</dbReference>
<dbReference type="Gene3D" id="3.40.50.720">
    <property type="entry name" value="NAD(P)-binding Rossmann-like Domain"/>
    <property type="match status" value="1"/>
</dbReference>
<proteinExistence type="predicted"/>
<evidence type="ECO:0000313" key="2">
    <source>
        <dbReference type="Proteomes" id="UP000604117"/>
    </source>
</evidence>
<reference evidence="1 2" key="1">
    <citation type="submission" date="2021-01" db="EMBL/GenBank/DDBJ databases">
        <title>Whole genome shotgun sequence of Asanoa siamensis NBRC 107932.</title>
        <authorList>
            <person name="Komaki H."/>
            <person name="Tamura T."/>
        </authorList>
    </citation>
    <scope>NUCLEOTIDE SEQUENCE [LARGE SCALE GENOMIC DNA]</scope>
    <source>
        <strain evidence="1 2">NBRC 107932</strain>
    </source>
</reference>
<keyword evidence="2" id="KW-1185">Reference proteome</keyword>